<dbReference type="InterPro" id="IPR023827">
    <property type="entry name" value="Peptidase_S8_Asp-AS"/>
</dbReference>
<dbReference type="InterPro" id="IPR023828">
    <property type="entry name" value="Peptidase_S8_Ser-AS"/>
</dbReference>
<dbReference type="HOGENOM" id="CLU_011263_8_2_6"/>
<evidence type="ECO:0000256" key="3">
    <source>
        <dbReference type="ARBA" id="ARBA00022525"/>
    </source>
</evidence>
<dbReference type="PROSITE" id="PS51892">
    <property type="entry name" value="SUBTILASE"/>
    <property type="match status" value="1"/>
</dbReference>
<dbReference type="InterPro" id="IPR036852">
    <property type="entry name" value="Peptidase_S8/S53_dom_sf"/>
</dbReference>
<sequence>MRPAHKANVGVSPSAPASRAASMRCRSATPARSASAPPSAWAAPSAATTPPPAWASVWTCEPARTHRHPLLLGIAPMNTASPPLRTLLLSAVLATAPFQLHAANDPLEQRGLVDSPVPDGSPAAGRLIVKYRPSIGSDALRASILSSAARRANLLPPSSNAARSAPMAARVLRTSGTGASVLRLTGHLTTAEQTRLLTELRADPAVEYAQLDRMMQPVLDLVGSAALPAQARATAQHTDPAVPNDKFYAKYQWHMQDSAGGIRAPKAWETSTGGGVVVAVIDTGILPDHPDLKNNDHILQGYDFITNASVSRRATDGRVPGALDYGDWIDDDNTCLQRARASSWHGTHTAGTIGELTNNGIGGVGAAHDAQILPIRALGHCGGMSSDIADAIVWASGGHVDGVPDNTHPAEVISMSLGGFGSCDSNTQQAINTAVANGSTVVVAAGNDAIDAAQFTPASCSNVITVGATRITGGIAFYSNFGSVVDLSGPGGGQDQDTGNGGWDGLVLSTGYSGKTTPTSGQYKYLGYAGTSMASPHVAAVAALVQSSLASTGKTPLNPSQLQAVLKQTARAFPVPPPTATPIGTGIVDATAAMDYVRTNCSGSSCKPVSTALSNRTPVTAQSAGVDEEHLYSFTATAGTPLNVLSYGGSGNVALYLTFGAEPTTRSYDLRSVRPGNTQTLRLPSPQAGTYFIKLVGGDGGFNNVSLMARQ</sequence>
<dbReference type="InterPro" id="IPR007280">
    <property type="entry name" value="Peptidase_C_arc/bac"/>
</dbReference>
<name>Q5H536_XANOR</name>
<evidence type="ECO:0000259" key="12">
    <source>
        <dbReference type="Pfam" id="PF00082"/>
    </source>
</evidence>
<dbReference type="InterPro" id="IPR050131">
    <property type="entry name" value="Peptidase_S8_subtilisin-like"/>
</dbReference>
<evidence type="ECO:0000259" key="13">
    <source>
        <dbReference type="Pfam" id="PF04151"/>
    </source>
</evidence>
<dbReference type="Proteomes" id="UP000006735">
    <property type="component" value="Chromosome"/>
</dbReference>
<keyword evidence="7 9" id="KW-0720">Serine protease</keyword>
<evidence type="ECO:0000256" key="4">
    <source>
        <dbReference type="ARBA" id="ARBA00022670"/>
    </source>
</evidence>
<feature type="domain" description="Peptidase C-terminal archaeal/bacterial" evidence="13">
    <location>
        <begin position="629"/>
        <end position="695"/>
    </location>
</feature>
<comment type="similarity">
    <text evidence="2 9 10">Belongs to the peptidase S8 family.</text>
</comment>
<dbReference type="GO" id="GO:0006508">
    <property type="term" value="P:proteolysis"/>
    <property type="evidence" value="ECO:0007669"/>
    <property type="project" value="UniProtKB-KW"/>
</dbReference>
<evidence type="ECO:0000256" key="1">
    <source>
        <dbReference type="ARBA" id="ARBA00004613"/>
    </source>
</evidence>
<evidence type="ECO:0000256" key="6">
    <source>
        <dbReference type="ARBA" id="ARBA00022801"/>
    </source>
</evidence>
<dbReference type="Pfam" id="PF00082">
    <property type="entry name" value="Peptidase_S8"/>
    <property type="match status" value="1"/>
</dbReference>
<dbReference type="GO" id="GO:0005576">
    <property type="term" value="C:extracellular region"/>
    <property type="evidence" value="ECO:0007669"/>
    <property type="project" value="UniProtKB-SubCell"/>
</dbReference>
<accession>Q5H536</accession>
<dbReference type="PANTHER" id="PTHR43806:SF11">
    <property type="entry name" value="CEREVISIN-RELATED"/>
    <property type="match status" value="1"/>
</dbReference>
<feature type="active site" description="Charge relay system" evidence="9">
    <location>
        <position position="345"/>
    </location>
</feature>
<evidence type="ECO:0000256" key="2">
    <source>
        <dbReference type="ARBA" id="ARBA00011073"/>
    </source>
</evidence>
<gene>
    <name evidence="14" type="primary">AprE</name>
    <name evidence="14" type="ordered locus">XOO0680</name>
</gene>
<dbReference type="MEROPS" id="S08.110"/>
<dbReference type="KEGG" id="xoo:XOO0680"/>
<evidence type="ECO:0000256" key="8">
    <source>
        <dbReference type="ARBA" id="ARBA00023145"/>
    </source>
</evidence>
<keyword evidence="3" id="KW-0964">Secreted</keyword>
<dbReference type="FunFam" id="3.40.50.200:FF:000022">
    <property type="entry name" value="Extracellular protease"/>
    <property type="match status" value="1"/>
</dbReference>
<dbReference type="PROSITE" id="PS00136">
    <property type="entry name" value="SUBTILASE_ASP"/>
    <property type="match status" value="1"/>
</dbReference>
<keyword evidence="6 9" id="KW-0378">Hydrolase</keyword>
<proteinExistence type="inferred from homology"/>
<dbReference type="AlphaFoldDB" id="Q5H536"/>
<evidence type="ECO:0000256" key="5">
    <source>
        <dbReference type="ARBA" id="ARBA00022729"/>
    </source>
</evidence>
<keyword evidence="15" id="KW-1185">Reference proteome</keyword>
<dbReference type="GO" id="GO:0004252">
    <property type="term" value="F:serine-type endopeptidase activity"/>
    <property type="evidence" value="ECO:0007669"/>
    <property type="project" value="UniProtKB-UniRule"/>
</dbReference>
<organism evidence="14 15">
    <name type="scientific">Xanthomonas oryzae pv. oryzae (strain KACC10331 / KXO85)</name>
    <dbReference type="NCBI Taxonomy" id="291331"/>
    <lineage>
        <taxon>Bacteria</taxon>
        <taxon>Pseudomonadati</taxon>
        <taxon>Pseudomonadota</taxon>
        <taxon>Gammaproteobacteria</taxon>
        <taxon>Lysobacterales</taxon>
        <taxon>Lysobacteraceae</taxon>
        <taxon>Xanthomonas</taxon>
    </lineage>
</organism>
<dbReference type="Gene3D" id="3.40.50.200">
    <property type="entry name" value="Peptidase S8/S53 domain"/>
    <property type="match status" value="1"/>
</dbReference>
<dbReference type="EMBL" id="AE013598">
    <property type="protein sequence ID" value="AAW73934.1"/>
    <property type="molecule type" value="Genomic_DNA"/>
</dbReference>
<dbReference type="InterPro" id="IPR034176">
    <property type="entry name" value="Peptidases_S8_13"/>
</dbReference>
<dbReference type="Pfam" id="PF04151">
    <property type="entry name" value="PPC"/>
    <property type="match status" value="1"/>
</dbReference>
<keyword evidence="8" id="KW-0865">Zymogen</keyword>
<reference evidence="14 15" key="1">
    <citation type="journal article" date="2005" name="Nucleic Acids Res.">
        <title>The genome sequence of Xanthomonas oryzae pathovar oryzae KACC10331, the bacterial blight pathogen of rice.</title>
        <authorList>
            <person name="Lee B.M."/>
            <person name="Park Y.J."/>
            <person name="Park D.S."/>
            <person name="Kang H.W."/>
            <person name="Kim J.G."/>
            <person name="Song E.S."/>
            <person name="Park I.C."/>
            <person name="Yoon U.H."/>
            <person name="Hahn J.H."/>
            <person name="Koo B.S."/>
            <person name="Lee G.B."/>
            <person name="Kim H."/>
            <person name="Park H.S."/>
            <person name="Yoon K.O."/>
            <person name="Kim J.H."/>
            <person name="Jung C.H."/>
            <person name="Koh N.H."/>
            <person name="Seo J.S."/>
            <person name="Go S.J."/>
        </authorList>
    </citation>
    <scope>NUCLEOTIDE SEQUENCE [LARGE SCALE GENOMIC DNA]</scope>
    <source>
        <strain evidence="15">KACC10331 / KXO85</strain>
    </source>
</reference>
<dbReference type="InterPro" id="IPR000209">
    <property type="entry name" value="Peptidase_S8/S53_dom"/>
</dbReference>
<evidence type="ECO:0000313" key="14">
    <source>
        <dbReference type="EMBL" id="AAW73934.1"/>
    </source>
</evidence>
<dbReference type="CDD" id="cd07496">
    <property type="entry name" value="Peptidases_S8_13"/>
    <property type="match status" value="1"/>
</dbReference>
<feature type="active site" description="Charge relay system" evidence="9">
    <location>
        <position position="282"/>
    </location>
</feature>
<keyword evidence="5" id="KW-0732">Signal</keyword>
<dbReference type="PRINTS" id="PR00723">
    <property type="entry name" value="SUBTILISIN"/>
</dbReference>
<evidence type="ECO:0000256" key="9">
    <source>
        <dbReference type="PROSITE-ProRule" id="PRU01240"/>
    </source>
</evidence>
<dbReference type="SUPFAM" id="SSF52743">
    <property type="entry name" value="Subtilisin-like"/>
    <property type="match status" value="1"/>
</dbReference>
<evidence type="ECO:0000256" key="10">
    <source>
        <dbReference type="RuleBase" id="RU003355"/>
    </source>
</evidence>
<dbReference type="Gene3D" id="2.60.120.380">
    <property type="match status" value="1"/>
</dbReference>
<feature type="active site" description="Charge relay system" evidence="9">
    <location>
        <position position="532"/>
    </location>
</feature>
<evidence type="ECO:0000256" key="11">
    <source>
        <dbReference type="SAM" id="MobiDB-lite"/>
    </source>
</evidence>
<feature type="domain" description="Peptidase S8/S53" evidence="12">
    <location>
        <begin position="273"/>
        <end position="570"/>
    </location>
</feature>
<keyword evidence="4 9" id="KW-0645">Protease</keyword>
<dbReference type="STRING" id="291331.XOO0680"/>
<comment type="subcellular location">
    <subcellularLocation>
        <location evidence="1">Secreted</location>
    </subcellularLocation>
</comment>
<feature type="compositionally biased region" description="Low complexity" evidence="11">
    <location>
        <begin position="12"/>
        <end position="47"/>
    </location>
</feature>
<dbReference type="PANTHER" id="PTHR43806">
    <property type="entry name" value="PEPTIDASE S8"/>
    <property type="match status" value="1"/>
</dbReference>
<dbReference type="InterPro" id="IPR015500">
    <property type="entry name" value="Peptidase_S8_subtilisin-rel"/>
</dbReference>
<evidence type="ECO:0000256" key="7">
    <source>
        <dbReference type="ARBA" id="ARBA00022825"/>
    </source>
</evidence>
<protein>
    <submittedName>
        <fullName evidence="14">Subtilisin-like serine proteases</fullName>
    </submittedName>
</protein>
<dbReference type="PROSITE" id="PS00138">
    <property type="entry name" value="SUBTILASE_SER"/>
    <property type="match status" value="1"/>
</dbReference>
<feature type="region of interest" description="Disordered" evidence="11">
    <location>
        <begin position="1"/>
        <end position="47"/>
    </location>
</feature>
<evidence type="ECO:0000313" key="15">
    <source>
        <dbReference type="Proteomes" id="UP000006735"/>
    </source>
</evidence>